<dbReference type="Proteomes" id="UP000051952">
    <property type="component" value="Unassembled WGS sequence"/>
</dbReference>
<proteinExistence type="predicted"/>
<dbReference type="Gene3D" id="3.80.10.10">
    <property type="entry name" value="Ribonuclease Inhibitor"/>
    <property type="match status" value="1"/>
</dbReference>
<dbReference type="OrthoDB" id="120976at2759"/>
<dbReference type="VEuPathDB" id="TriTrypDB:BSAL_27245"/>
<dbReference type="PANTHER" id="PTHR24107:SF2">
    <property type="entry name" value="NLR FAMILY CARD DOMAIN CONTAINING 3"/>
    <property type="match status" value="1"/>
</dbReference>
<dbReference type="PANTHER" id="PTHR24107">
    <property type="entry name" value="YNEIN REGULATORY COMPLEX SUBUNIT 5"/>
    <property type="match status" value="1"/>
</dbReference>
<dbReference type="InterPro" id="IPR032675">
    <property type="entry name" value="LRR_dom_sf"/>
</dbReference>
<dbReference type="EMBL" id="CYKH01001840">
    <property type="protein sequence ID" value="CUI15122.1"/>
    <property type="molecule type" value="Genomic_DNA"/>
</dbReference>
<dbReference type="Pfam" id="PF00560">
    <property type="entry name" value="LRR_1"/>
    <property type="match status" value="1"/>
</dbReference>
<gene>
    <name evidence="4" type="ORF">BSAL_27245</name>
</gene>
<protein>
    <submittedName>
        <fullName evidence="4">Nucleotide-binding oligomerization domains isoform Cra_A, putative</fullName>
    </submittedName>
</protein>
<dbReference type="Pfam" id="PF13516">
    <property type="entry name" value="LRR_6"/>
    <property type="match status" value="1"/>
</dbReference>
<dbReference type="InterPro" id="IPR052410">
    <property type="entry name" value="DRC5"/>
</dbReference>
<dbReference type="SUPFAM" id="SSF52047">
    <property type="entry name" value="RNI-like"/>
    <property type="match status" value="1"/>
</dbReference>
<evidence type="ECO:0000256" key="2">
    <source>
        <dbReference type="ARBA" id="ARBA00022490"/>
    </source>
</evidence>
<keyword evidence="2" id="KW-0963">Cytoplasm</keyword>
<sequence>MDAIWTSQSLPSRVTCRELLEACVNTLTETPLFIPAGVLQALQLKYFGPSRWILRESCCAVSPQELLESANQLLKALPPLCASLASTLDNEAQELKSKETCVVVLRDLNLGFDELWKTPSARAQALFVYGGMSTEDAEAIALAVYSKKRRQTTNEVEELSSVERAVRQFAVSDESVSLAHCELDDARLESLYAAIVRDTQLKRLDVSGNNIHRNGCDVIARIVCKLTSLQSLCLSGNNLLRAGCDKVLSECAKLQQLRHLDISGCHGGPKLTQSLTTYLDGNATLVYLNIASNDLSALDVFPKLPNLRELDISSNRLRGNDIARLSKALSSPSLVTIQLNNNLLDDEAAVEIMQFATTLKRLRKVGVSFNPLTDVGLSTLADLFDRGVTSIVANGTLSTYEARHALLLKGEKKADDANRRLSQIRSIPMSEWLESDVELVSVRCIEDVDTALSLIGLDGGRLSASRDLRFTNGDWARISEFQE</sequence>
<name>A0A0S4KL56_BODSA</name>
<dbReference type="GO" id="GO:0005856">
    <property type="term" value="C:cytoskeleton"/>
    <property type="evidence" value="ECO:0007669"/>
    <property type="project" value="UniProtKB-SubCell"/>
</dbReference>
<dbReference type="AlphaFoldDB" id="A0A0S4KL56"/>
<evidence type="ECO:0000313" key="4">
    <source>
        <dbReference type="EMBL" id="CUI15122.1"/>
    </source>
</evidence>
<comment type="subcellular location">
    <subcellularLocation>
        <location evidence="1">Cytoplasm</location>
        <location evidence="1">Cytoskeleton</location>
    </subcellularLocation>
</comment>
<evidence type="ECO:0000256" key="1">
    <source>
        <dbReference type="ARBA" id="ARBA00004245"/>
    </source>
</evidence>
<accession>A0A0S4KL56</accession>
<evidence type="ECO:0000256" key="3">
    <source>
        <dbReference type="ARBA" id="ARBA00023212"/>
    </source>
</evidence>
<dbReference type="SMART" id="SM00368">
    <property type="entry name" value="LRR_RI"/>
    <property type="match status" value="4"/>
</dbReference>
<keyword evidence="5" id="KW-1185">Reference proteome</keyword>
<evidence type="ECO:0000313" key="5">
    <source>
        <dbReference type="Proteomes" id="UP000051952"/>
    </source>
</evidence>
<dbReference type="InterPro" id="IPR001611">
    <property type="entry name" value="Leu-rich_rpt"/>
</dbReference>
<keyword evidence="3" id="KW-0206">Cytoskeleton</keyword>
<organism evidence="4 5">
    <name type="scientific">Bodo saltans</name>
    <name type="common">Flagellated protozoan</name>
    <dbReference type="NCBI Taxonomy" id="75058"/>
    <lineage>
        <taxon>Eukaryota</taxon>
        <taxon>Discoba</taxon>
        <taxon>Euglenozoa</taxon>
        <taxon>Kinetoplastea</taxon>
        <taxon>Metakinetoplastina</taxon>
        <taxon>Eubodonida</taxon>
        <taxon>Bodonidae</taxon>
        <taxon>Bodo</taxon>
    </lineage>
</organism>
<reference evidence="5" key="1">
    <citation type="submission" date="2015-09" db="EMBL/GenBank/DDBJ databases">
        <authorList>
            <consortium name="Pathogen Informatics"/>
        </authorList>
    </citation>
    <scope>NUCLEOTIDE SEQUENCE [LARGE SCALE GENOMIC DNA]</scope>
    <source>
        <strain evidence="5">Lake Konstanz</strain>
    </source>
</reference>